<dbReference type="Proteomes" id="UP000651668">
    <property type="component" value="Unassembled WGS sequence"/>
</dbReference>
<protein>
    <submittedName>
        <fullName evidence="1">Uncharacterized protein</fullName>
    </submittedName>
</protein>
<proteinExistence type="predicted"/>
<evidence type="ECO:0000313" key="1">
    <source>
        <dbReference type="EMBL" id="GGC60207.1"/>
    </source>
</evidence>
<organism evidence="1 2">
    <name type="scientific">Pedobacter quisquiliarum</name>
    <dbReference type="NCBI Taxonomy" id="1834438"/>
    <lineage>
        <taxon>Bacteria</taxon>
        <taxon>Pseudomonadati</taxon>
        <taxon>Bacteroidota</taxon>
        <taxon>Sphingobacteriia</taxon>
        <taxon>Sphingobacteriales</taxon>
        <taxon>Sphingobacteriaceae</taxon>
        <taxon>Pedobacter</taxon>
    </lineage>
</organism>
<dbReference type="EMBL" id="BMIL01000003">
    <property type="protein sequence ID" value="GGC60207.1"/>
    <property type="molecule type" value="Genomic_DNA"/>
</dbReference>
<reference evidence="1" key="1">
    <citation type="journal article" date="2014" name="Int. J. Syst. Evol. Microbiol.">
        <title>Complete genome sequence of Corynebacterium casei LMG S-19264T (=DSM 44701T), isolated from a smear-ripened cheese.</title>
        <authorList>
            <consortium name="US DOE Joint Genome Institute (JGI-PGF)"/>
            <person name="Walter F."/>
            <person name="Albersmeier A."/>
            <person name="Kalinowski J."/>
            <person name="Ruckert C."/>
        </authorList>
    </citation>
    <scope>NUCLEOTIDE SEQUENCE</scope>
    <source>
        <strain evidence="1">CGMCC 1.15343</strain>
    </source>
</reference>
<accession>A0A916XBT7</accession>
<dbReference type="RefSeq" id="WP_188625972.1">
    <property type="nucleotide sequence ID" value="NZ_BMIL01000003.1"/>
</dbReference>
<evidence type="ECO:0000313" key="2">
    <source>
        <dbReference type="Proteomes" id="UP000651668"/>
    </source>
</evidence>
<dbReference type="AlphaFoldDB" id="A0A916XBT7"/>
<comment type="caution">
    <text evidence="1">The sequence shown here is derived from an EMBL/GenBank/DDBJ whole genome shotgun (WGS) entry which is preliminary data.</text>
</comment>
<gene>
    <name evidence="1" type="ORF">GCM10011387_12290</name>
</gene>
<sequence length="103" mass="11497">MVAYRNDQLCGHWIHSFEEDGPDEMVYRPQGFDFPRSRGRRALKLQEDGSVLDLSPGSTDLPQAVAGDWNITAETVNIHYTDGSAEQLPIKEVGPGKLVIRKT</sequence>
<reference evidence="1" key="2">
    <citation type="submission" date="2020-09" db="EMBL/GenBank/DDBJ databases">
        <authorList>
            <person name="Sun Q."/>
            <person name="Zhou Y."/>
        </authorList>
    </citation>
    <scope>NUCLEOTIDE SEQUENCE</scope>
    <source>
        <strain evidence="1">CGMCC 1.15343</strain>
    </source>
</reference>
<keyword evidence="2" id="KW-1185">Reference proteome</keyword>
<name>A0A916XBT7_9SPHI</name>